<dbReference type="PANTHER" id="PTHR37017">
    <property type="entry name" value="AB HYDROLASE-1 DOMAIN-CONTAINING PROTEIN-RELATED"/>
    <property type="match status" value="1"/>
</dbReference>
<accession>A0A6A5W492</accession>
<sequence>MASTRPFFVILPGGSQNPTHYGYLAHLLQLAGYPTYSALLPSVGASEKVTTEDDMVYIRDRMILPILDHEKHDVILVMHSYAGVPGSAAALGLGKKERMAQGKKTGVIGQIFFAAILQRGGDGVDIFTASGGSFPPYLRPDVDANLVRCDDRILPLYPEVPTTLANAAAASTMAQGLTSFYSPMPRASWDSNEFKGRVAFIRTINDTGLPLFLQQMMIDNTKPVEWIVKDIESDHSPQLLKPEKFSEMLVDLAKQFEEEA</sequence>
<reference evidence="2" key="1">
    <citation type="journal article" date="2020" name="Stud. Mycol.">
        <title>101 Dothideomycetes genomes: a test case for predicting lifestyles and emergence of pathogens.</title>
        <authorList>
            <person name="Haridas S."/>
            <person name="Albert R."/>
            <person name="Binder M."/>
            <person name="Bloem J."/>
            <person name="Labutti K."/>
            <person name="Salamov A."/>
            <person name="Andreopoulos B."/>
            <person name="Baker S."/>
            <person name="Barry K."/>
            <person name="Bills G."/>
            <person name="Bluhm B."/>
            <person name="Cannon C."/>
            <person name="Castanera R."/>
            <person name="Culley D."/>
            <person name="Daum C."/>
            <person name="Ezra D."/>
            <person name="Gonzalez J."/>
            <person name="Henrissat B."/>
            <person name="Kuo A."/>
            <person name="Liang C."/>
            <person name="Lipzen A."/>
            <person name="Lutzoni F."/>
            <person name="Magnuson J."/>
            <person name="Mondo S."/>
            <person name="Nolan M."/>
            <person name="Ohm R."/>
            <person name="Pangilinan J."/>
            <person name="Park H.-J."/>
            <person name="Ramirez L."/>
            <person name="Alfaro M."/>
            <person name="Sun H."/>
            <person name="Tritt A."/>
            <person name="Yoshinaga Y."/>
            <person name="Zwiers L.-H."/>
            <person name="Turgeon B."/>
            <person name="Goodwin S."/>
            <person name="Spatafora J."/>
            <person name="Crous P."/>
            <person name="Grigoriev I."/>
        </authorList>
    </citation>
    <scope>NUCLEOTIDE SEQUENCE</scope>
    <source>
        <strain evidence="2">CBS 123094</strain>
    </source>
</reference>
<dbReference type="PANTHER" id="PTHR37017:SF8">
    <property type="entry name" value="AB HYDROLASE-1 DOMAIN-CONTAINING PROTEIN"/>
    <property type="match status" value="1"/>
</dbReference>
<dbReference type="InterPro" id="IPR029058">
    <property type="entry name" value="AB_hydrolase_fold"/>
</dbReference>
<proteinExistence type="predicted"/>
<evidence type="ECO:0000259" key="1">
    <source>
        <dbReference type="Pfam" id="PF12697"/>
    </source>
</evidence>
<protein>
    <recommendedName>
        <fullName evidence="1">AB hydrolase-1 domain-containing protein</fullName>
    </recommendedName>
</protein>
<feature type="domain" description="AB hydrolase-1" evidence="1">
    <location>
        <begin position="8"/>
        <end position="245"/>
    </location>
</feature>
<dbReference type="AlphaFoldDB" id="A0A6A5W492"/>
<keyword evidence="3" id="KW-1185">Reference proteome</keyword>
<dbReference type="Pfam" id="PF12697">
    <property type="entry name" value="Abhydrolase_6"/>
    <property type="match status" value="1"/>
</dbReference>
<dbReference type="InterPro" id="IPR052897">
    <property type="entry name" value="Sec-Metab_Biosynth_Hydrolase"/>
</dbReference>
<organism evidence="2 3">
    <name type="scientific">Amniculicola lignicola CBS 123094</name>
    <dbReference type="NCBI Taxonomy" id="1392246"/>
    <lineage>
        <taxon>Eukaryota</taxon>
        <taxon>Fungi</taxon>
        <taxon>Dikarya</taxon>
        <taxon>Ascomycota</taxon>
        <taxon>Pezizomycotina</taxon>
        <taxon>Dothideomycetes</taxon>
        <taxon>Pleosporomycetidae</taxon>
        <taxon>Pleosporales</taxon>
        <taxon>Amniculicolaceae</taxon>
        <taxon>Amniculicola</taxon>
    </lineage>
</organism>
<dbReference type="Gene3D" id="3.40.50.1820">
    <property type="entry name" value="alpha/beta hydrolase"/>
    <property type="match status" value="1"/>
</dbReference>
<name>A0A6A5W492_9PLEO</name>
<dbReference type="InterPro" id="IPR000073">
    <property type="entry name" value="AB_hydrolase_1"/>
</dbReference>
<evidence type="ECO:0000313" key="3">
    <source>
        <dbReference type="Proteomes" id="UP000799779"/>
    </source>
</evidence>
<dbReference type="OrthoDB" id="1263307at2759"/>
<dbReference type="Proteomes" id="UP000799779">
    <property type="component" value="Unassembled WGS sequence"/>
</dbReference>
<dbReference type="EMBL" id="ML977677">
    <property type="protein sequence ID" value="KAF1993975.1"/>
    <property type="molecule type" value="Genomic_DNA"/>
</dbReference>
<gene>
    <name evidence="2" type="ORF">P154DRAFT_567650</name>
</gene>
<dbReference type="SUPFAM" id="SSF53474">
    <property type="entry name" value="alpha/beta-Hydrolases"/>
    <property type="match status" value="1"/>
</dbReference>
<evidence type="ECO:0000313" key="2">
    <source>
        <dbReference type="EMBL" id="KAF1993975.1"/>
    </source>
</evidence>